<feature type="region of interest" description="Disordered" evidence="1">
    <location>
        <begin position="41"/>
        <end position="66"/>
    </location>
</feature>
<dbReference type="AlphaFoldDB" id="A0A653F5I1"/>
<dbReference type="EMBL" id="LR589381">
    <property type="protein sequence ID" value="VTP05014.1"/>
    <property type="molecule type" value="Genomic_DNA"/>
</dbReference>
<reference evidence="2" key="1">
    <citation type="submission" date="2019-05" db="EMBL/GenBank/DDBJ databases">
        <authorList>
            <person name="Naeem R."/>
            <person name="Antony C."/>
            <person name="Guan Q."/>
        </authorList>
    </citation>
    <scope>NUCLEOTIDE SEQUENCE</scope>
    <source>
        <strain evidence="2">3</strain>
    </source>
</reference>
<evidence type="ECO:0000313" key="2">
    <source>
        <dbReference type="EMBL" id="VTP05014.1"/>
    </source>
</evidence>
<proteinExistence type="predicted"/>
<feature type="compositionally biased region" description="Polar residues" evidence="1">
    <location>
        <begin position="44"/>
        <end position="54"/>
    </location>
</feature>
<protein>
    <submittedName>
        <fullName evidence="2">Uncharacterized protein</fullName>
    </submittedName>
</protein>
<organism evidence="2">
    <name type="scientific">Mycobacterium kansasii</name>
    <dbReference type="NCBI Taxonomy" id="1768"/>
    <lineage>
        <taxon>Bacteria</taxon>
        <taxon>Bacillati</taxon>
        <taxon>Actinomycetota</taxon>
        <taxon>Actinomycetes</taxon>
        <taxon>Mycobacteriales</taxon>
        <taxon>Mycobacteriaceae</taxon>
        <taxon>Mycobacterium</taxon>
    </lineage>
</organism>
<sequence length="88" mass="9394">MTSAVDEAIWLAPPYFSAATRLSDDGVDVLVAASGPPVALAGSSPPTVMNSSRSDAPISPHPRGRPGAIREWWRSTGFRRAMIYIGIR</sequence>
<name>A0A653F5I1_MYCKA</name>
<evidence type="ECO:0000256" key="1">
    <source>
        <dbReference type="SAM" id="MobiDB-lite"/>
    </source>
</evidence>
<gene>
    <name evidence="2" type="ORF">BIN_B_04854</name>
</gene>
<accession>A0A653F5I1</accession>